<feature type="region of interest" description="Disordered" evidence="1">
    <location>
        <begin position="90"/>
        <end position="168"/>
    </location>
</feature>
<feature type="compositionally biased region" description="Low complexity" evidence="1">
    <location>
        <begin position="373"/>
        <end position="382"/>
    </location>
</feature>
<feature type="compositionally biased region" description="Polar residues" evidence="1">
    <location>
        <begin position="571"/>
        <end position="586"/>
    </location>
</feature>
<dbReference type="WBParaSite" id="ASIM_0001092201-mRNA-1">
    <property type="protein sequence ID" value="ASIM_0001092201-mRNA-1"/>
    <property type="gene ID" value="ASIM_0001092201"/>
</dbReference>
<gene>
    <name evidence="2" type="ORF">ASIM_LOCUS10480</name>
</gene>
<accession>A0A0M3JSG9</accession>
<reference evidence="2 3" key="2">
    <citation type="submission" date="2018-11" db="EMBL/GenBank/DDBJ databases">
        <authorList>
            <consortium name="Pathogen Informatics"/>
        </authorList>
    </citation>
    <scope>NUCLEOTIDE SEQUENCE [LARGE SCALE GENOMIC DNA]</scope>
</reference>
<feature type="compositionally biased region" description="Basic residues" evidence="1">
    <location>
        <begin position="304"/>
        <end position="314"/>
    </location>
</feature>
<evidence type="ECO:0000313" key="4">
    <source>
        <dbReference type="WBParaSite" id="ASIM_0001092201-mRNA-1"/>
    </source>
</evidence>
<proteinExistence type="predicted"/>
<dbReference type="AlphaFoldDB" id="A0A0M3JSG9"/>
<reference evidence="4" key="1">
    <citation type="submission" date="2017-02" db="UniProtKB">
        <authorList>
            <consortium name="WormBaseParasite"/>
        </authorList>
    </citation>
    <scope>IDENTIFICATION</scope>
</reference>
<evidence type="ECO:0000256" key="1">
    <source>
        <dbReference type="SAM" id="MobiDB-lite"/>
    </source>
</evidence>
<feature type="compositionally biased region" description="Low complexity" evidence="1">
    <location>
        <begin position="95"/>
        <end position="168"/>
    </location>
</feature>
<keyword evidence="3" id="KW-1185">Reference proteome</keyword>
<protein>
    <submittedName>
        <fullName evidence="4">Apple domain-containing protein</fullName>
    </submittedName>
</protein>
<feature type="compositionally biased region" description="Polar residues" evidence="1">
    <location>
        <begin position="400"/>
        <end position="410"/>
    </location>
</feature>
<evidence type="ECO:0000313" key="3">
    <source>
        <dbReference type="Proteomes" id="UP000267096"/>
    </source>
</evidence>
<feature type="region of interest" description="Disordered" evidence="1">
    <location>
        <begin position="561"/>
        <end position="587"/>
    </location>
</feature>
<dbReference type="Proteomes" id="UP000267096">
    <property type="component" value="Unassembled WGS sequence"/>
</dbReference>
<feature type="compositionally biased region" description="Low complexity" evidence="1">
    <location>
        <begin position="352"/>
        <end position="361"/>
    </location>
</feature>
<sequence>MLTLECIHECFSAKALAAPTEGNAVETEEQIVVTLGPPRDGIQRALIDEVEGNKIAILPSLDDKGRVRPGDLDGYDDNFVELREATAIQAKSNRATTSSASAPASTQPPTSIQASTSSTATIRSTSTARSVKTSSPPASSASASTAETSTVSQQLTQQQQQNPFATEQTQTRITGHIDGRGQNVGAQTSNDIIRITGYLGNREKPQTQVETQTDQIQQNRIQRITLPSPSQTTAIPQKRNDPVEQRLMAQLNELERLREQSNKLRDEERLLQQQKLAIREEQVKQLQRIRLLKKQRNQLLRQQKKLMRAHHQMHPRAPPGKTHRPSPPKSPSHRIFTSDQETRSQQHRHTSTNHSSQQQQRPTATLPPAFPTVPQFPVNQRPVRPRPQPPHSPPRVALPSRTTGQTTAPNLRTGVCHASIFYISSPLETRSRLTFTHFAIAVSVDQCARTCHEFNCAIAHFDPANGHCQFNPSTAFAVREGQCPRWPSAHYRNNVMTQGAIRIFCVQCHRPFRRGRGRSHGGRFRTRIVQPQFTGRLTSALARSAKISSKRISLDDSSLLNGRDDNDHNYESTNIRNIHQPTNNTKWDAEKDERLEVDINELERKVIEMTRKNEGGIQHSLKSSAIVREQHSAETSADESENL</sequence>
<name>A0A0M3JSG9_ANISI</name>
<feature type="region of interest" description="Disordered" evidence="1">
    <location>
        <begin position="612"/>
        <end position="643"/>
    </location>
</feature>
<feature type="region of interest" description="Disordered" evidence="1">
    <location>
        <begin position="304"/>
        <end position="410"/>
    </location>
</feature>
<dbReference type="EMBL" id="UYRR01031001">
    <property type="protein sequence ID" value="VDK43054.1"/>
    <property type="molecule type" value="Genomic_DNA"/>
</dbReference>
<dbReference type="OrthoDB" id="5871074at2759"/>
<organism evidence="4">
    <name type="scientific">Anisakis simplex</name>
    <name type="common">Herring worm</name>
    <dbReference type="NCBI Taxonomy" id="6269"/>
    <lineage>
        <taxon>Eukaryota</taxon>
        <taxon>Metazoa</taxon>
        <taxon>Ecdysozoa</taxon>
        <taxon>Nematoda</taxon>
        <taxon>Chromadorea</taxon>
        <taxon>Rhabditida</taxon>
        <taxon>Spirurina</taxon>
        <taxon>Ascaridomorpha</taxon>
        <taxon>Ascaridoidea</taxon>
        <taxon>Anisakidae</taxon>
        <taxon>Anisakis</taxon>
        <taxon>Anisakis simplex complex</taxon>
    </lineage>
</organism>
<evidence type="ECO:0000313" key="2">
    <source>
        <dbReference type="EMBL" id="VDK43054.1"/>
    </source>
</evidence>